<feature type="region of interest" description="Disordered" evidence="1">
    <location>
        <begin position="1"/>
        <end position="48"/>
    </location>
</feature>
<dbReference type="RefSeq" id="WP_168907181.1">
    <property type="nucleotide sequence ID" value="NZ_CP051428.1"/>
</dbReference>
<gene>
    <name evidence="2" type="ORF">HGI30_08205</name>
</gene>
<proteinExistence type="predicted"/>
<dbReference type="EMBL" id="CP051428">
    <property type="protein sequence ID" value="QJC51534.1"/>
    <property type="molecule type" value="Genomic_DNA"/>
</dbReference>
<name>A0A6H2GVT1_9BACL</name>
<keyword evidence="3" id="KW-1185">Reference proteome</keyword>
<evidence type="ECO:0000256" key="1">
    <source>
        <dbReference type="SAM" id="MobiDB-lite"/>
    </source>
</evidence>
<dbReference type="AlphaFoldDB" id="A0A6H2GVT1"/>
<organism evidence="2 3">
    <name type="scientific">Paenibacillus albicereus</name>
    <dbReference type="NCBI Taxonomy" id="2726185"/>
    <lineage>
        <taxon>Bacteria</taxon>
        <taxon>Bacillati</taxon>
        <taxon>Bacillota</taxon>
        <taxon>Bacilli</taxon>
        <taxon>Bacillales</taxon>
        <taxon>Paenibacillaceae</taxon>
        <taxon>Paenibacillus</taxon>
    </lineage>
</organism>
<dbReference type="Proteomes" id="UP000502136">
    <property type="component" value="Chromosome"/>
</dbReference>
<sequence length="48" mass="5092">MAKGGKHGFESKQQSLAQRSKEAENNAAAGSEENRNQKGHVPNQPSTG</sequence>
<evidence type="ECO:0000313" key="3">
    <source>
        <dbReference type="Proteomes" id="UP000502136"/>
    </source>
</evidence>
<evidence type="ECO:0000313" key="2">
    <source>
        <dbReference type="EMBL" id="QJC51534.1"/>
    </source>
</evidence>
<protein>
    <submittedName>
        <fullName evidence="2">Uncharacterized protein</fullName>
    </submittedName>
</protein>
<accession>A0A6H2GVT1</accession>
<dbReference type="KEGG" id="palr:HGI30_08205"/>
<reference evidence="2 3" key="1">
    <citation type="submission" date="2020-04" db="EMBL/GenBank/DDBJ databases">
        <title>Novel Paenibacillus strain UniB2 isolated from commercial digestive syrup.</title>
        <authorList>
            <person name="Thorat V."/>
            <person name="Kirdat K."/>
            <person name="Tiwarekar B."/>
            <person name="Yadav A."/>
        </authorList>
    </citation>
    <scope>NUCLEOTIDE SEQUENCE [LARGE SCALE GENOMIC DNA]</scope>
    <source>
        <strain evidence="2 3">UniB2</strain>
    </source>
</reference>